<dbReference type="PANTHER" id="PTHR34582">
    <property type="entry name" value="UPF0702 TRANSMEMBRANE PROTEIN YCAP"/>
    <property type="match status" value="1"/>
</dbReference>
<feature type="domain" description="YetF C-terminal" evidence="8">
    <location>
        <begin position="82"/>
        <end position="215"/>
    </location>
</feature>
<comment type="caution">
    <text evidence="10">The sequence shown here is derived from an EMBL/GenBank/DDBJ whole genome shotgun (WGS) entry which is preliminary data.</text>
</comment>
<comment type="similarity">
    <text evidence="2">Belongs to the UPF0702 family.</text>
</comment>
<dbReference type="Proteomes" id="UP001145072">
    <property type="component" value="Unassembled WGS sequence"/>
</dbReference>
<comment type="subcellular location">
    <subcellularLocation>
        <location evidence="1">Cell membrane</location>
        <topology evidence="1">Multi-pass membrane protein</topology>
    </subcellularLocation>
</comment>
<evidence type="ECO:0000256" key="7">
    <source>
        <dbReference type="SAM" id="Phobius"/>
    </source>
</evidence>
<dbReference type="GO" id="GO:0005886">
    <property type="term" value="C:plasma membrane"/>
    <property type="evidence" value="ECO:0007669"/>
    <property type="project" value="UniProtKB-SubCell"/>
</dbReference>
<keyword evidence="4 7" id="KW-0812">Transmembrane</keyword>
<evidence type="ECO:0000256" key="1">
    <source>
        <dbReference type="ARBA" id="ARBA00004651"/>
    </source>
</evidence>
<dbReference type="AlphaFoldDB" id="A0A9X4AJ75"/>
<dbReference type="Pfam" id="PF04239">
    <property type="entry name" value="DUF421"/>
    <property type="match status" value="1"/>
</dbReference>
<accession>A0A9X4AJ75</accession>
<gene>
    <name evidence="10" type="ORF">NC661_06615</name>
</gene>
<evidence type="ECO:0000259" key="8">
    <source>
        <dbReference type="Pfam" id="PF04239"/>
    </source>
</evidence>
<evidence type="ECO:0000256" key="4">
    <source>
        <dbReference type="ARBA" id="ARBA00022692"/>
    </source>
</evidence>
<protein>
    <submittedName>
        <fullName evidence="10">DUF421 domain-containing protein</fullName>
    </submittedName>
</protein>
<feature type="transmembrane region" description="Helical" evidence="7">
    <location>
        <begin position="6"/>
        <end position="26"/>
    </location>
</feature>
<evidence type="ECO:0000256" key="5">
    <source>
        <dbReference type="ARBA" id="ARBA00022989"/>
    </source>
</evidence>
<name>A0A9X4AJ75_9BACI</name>
<feature type="transmembrane region" description="Helical" evidence="7">
    <location>
        <begin position="59"/>
        <end position="79"/>
    </location>
</feature>
<dbReference type="InterPro" id="IPR048454">
    <property type="entry name" value="YetF_N"/>
</dbReference>
<keyword evidence="3" id="KW-1003">Cell membrane</keyword>
<evidence type="ECO:0000313" key="11">
    <source>
        <dbReference type="Proteomes" id="UP001145072"/>
    </source>
</evidence>
<dbReference type="InterPro" id="IPR023090">
    <property type="entry name" value="UPF0702_alpha/beta_dom_sf"/>
</dbReference>
<feature type="domain" description="YetF-like N-terminal transmembrane" evidence="9">
    <location>
        <begin position="7"/>
        <end position="79"/>
    </location>
</feature>
<keyword evidence="11" id="KW-1185">Reference proteome</keyword>
<keyword evidence="5 7" id="KW-1133">Transmembrane helix</keyword>
<dbReference type="Pfam" id="PF20730">
    <property type="entry name" value="YetF_N"/>
    <property type="match status" value="1"/>
</dbReference>
<feature type="transmembrane region" description="Helical" evidence="7">
    <location>
        <begin position="33"/>
        <end position="53"/>
    </location>
</feature>
<dbReference type="PANTHER" id="PTHR34582:SF5">
    <property type="entry name" value="UPF0702 TRANSMEMBRANE PROTEIN YETF"/>
    <property type="match status" value="1"/>
</dbReference>
<organism evidence="10 11">
    <name type="scientific">Aquibacillus koreensis</name>
    <dbReference type="NCBI Taxonomy" id="279446"/>
    <lineage>
        <taxon>Bacteria</taxon>
        <taxon>Bacillati</taxon>
        <taxon>Bacillota</taxon>
        <taxon>Bacilli</taxon>
        <taxon>Bacillales</taxon>
        <taxon>Bacillaceae</taxon>
        <taxon>Aquibacillus</taxon>
    </lineage>
</organism>
<dbReference type="InterPro" id="IPR007353">
    <property type="entry name" value="DUF421"/>
</dbReference>
<reference evidence="10" key="1">
    <citation type="submission" date="2022-06" db="EMBL/GenBank/DDBJ databases">
        <title>Aquibacillus sp. a new bacterium isolated from soil saline samples.</title>
        <authorList>
            <person name="Galisteo C."/>
            <person name="De La Haba R."/>
            <person name="Sanchez-Porro C."/>
            <person name="Ventosa A."/>
        </authorList>
    </citation>
    <scope>NUCLEOTIDE SEQUENCE</scope>
    <source>
        <strain evidence="10">JCM 12387</strain>
    </source>
</reference>
<dbReference type="EMBL" id="JAMQJZ010000004">
    <property type="protein sequence ID" value="MDC3420038.1"/>
    <property type="molecule type" value="Genomic_DNA"/>
</dbReference>
<evidence type="ECO:0000256" key="3">
    <source>
        <dbReference type="ARBA" id="ARBA00022475"/>
    </source>
</evidence>
<dbReference type="Gene3D" id="3.30.240.20">
    <property type="entry name" value="bsu07140 like domains"/>
    <property type="match status" value="2"/>
</dbReference>
<evidence type="ECO:0000256" key="6">
    <source>
        <dbReference type="ARBA" id="ARBA00023136"/>
    </source>
</evidence>
<sequence length="225" mass="25655">MGTTGSILVETFFGFVALFVITKVIGKTQISQLTAFDFISALIFGELVGNAIFDDKAGIKEIAFAVFLWGALLYVTEFLTQRFKRTRSIFEGKPNMIIHKGKLQREEMRKSKLDMNQLLHLLRAKDAFSVKEVDYAILETDGSLSVLKKSLNQSPTRHDMNLMEQKVALPFMLINDGEIIEDSLKEVGKDNTWLTNELQKQNINSYKDVFYAEYKKGEALYVQTF</sequence>
<evidence type="ECO:0000313" key="10">
    <source>
        <dbReference type="EMBL" id="MDC3420038.1"/>
    </source>
</evidence>
<dbReference type="RefSeq" id="WP_259868560.1">
    <property type="nucleotide sequence ID" value="NZ_JAMQJZ010000004.1"/>
</dbReference>
<proteinExistence type="inferred from homology"/>
<evidence type="ECO:0000256" key="2">
    <source>
        <dbReference type="ARBA" id="ARBA00006448"/>
    </source>
</evidence>
<evidence type="ECO:0000259" key="9">
    <source>
        <dbReference type="Pfam" id="PF20730"/>
    </source>
</evidence>
<keyword evidence="6 7" id="KW-0472">Membrane</keyword>